<keyword evidence="1" id="KW-1133">Transmembrane helix</keyword>
<evidence type="ECO:0000256" key="1">
    <source>
        <dbReference type="SAM" id="Phobius"/>
    </source>
</evidence>
<evidence type="ECO:0000313" key="3">
    <source>
        <dbReference type="EMBL" id="KAF9446421.1"/>
    </source>
</evidence>
<feature type="domain" description="DUF6534" evidence="2">
    <location>
        <begin position="172"/>
        <end position="259"/>
    </location>
</feature>
<dbReference type="OrthoDB" id="2562493at2759"/>
<gene>
    <name evidence="3" type="ORF">P691DRAFT_794469</name>
</gene>
<feature type="transmembrane region" description="Helical" evidence="1">
    <location>
        <begin position="167"/>
        <end position="187"/>
    </location>
</feature>
<keyword evidence="1" id="KW-0812">Transmembrane</keyword>
<dbReference type="PANTHER" id="PTHR40465:SF1">
    <property type="entry name" value="DUF6534 DOMAIN-CONTAINING PROTEIN"/>
    <property type="match status" value="1"/>
</dbReference>
<keyword evidence="4" id="KW-1185">Reference proteome</keyword>
<proteinExistence type="predicted"/>
<feature type="transmembrane region" description="Helical" evidence="1">
    <location>
        <begin position="235"/>
        <end position="254"/>
    </location>
</feature>
<organism evidence="3 4">
    <name type="scientific">Macrolepiota fuliginosa MF-IS2</name>
    <dbReference type="NCBI Taxonomy" id="1400762"/>
    <lineage>
        <taxon>Eukaryota</taxon>
        <taxon>Fungi</taxon>
        <taxon>Dikarya</taxon>
        <taxon>Basidiomycota</taxon>
        <taxon>Agaricomycotina</taxon>
        <taxon>Agaricomycetes</taxon>
        <taxon>Agaricomycetidae</taxon>
        <taxon>Agaricales</taxon>
        <taxon>Agaricineae</taxon>
        <taxon>Agaricaceae</taxon>
        <taxon>Macrolepiota</taxon>
    </lineage>
</organism>
<comment type="caution">
    <text evidence="3">The sequence shown here is derived from an EMBL/GenBank/DDBJ whole genome shotgun (WGS) entry which is preliminary data.</text>
</comment>
<dbReference type="PANTHER" id="PTHR40465">
    <property type="entry name" value="CHROMOSOME 1, WHOLE GENOME SHOTGUN SEQUENCE"/>
    <property type="match status" value="1"/>
</dbReference>
<evidence type="ECO:0000259" key="2">
    <source>
        <dbReference type="Pfam" id="PF20152"/>
    </source>
</evidence>
<evidence type="ECO:0000313" key="4">
    <source>
        <dbReference type="Proteomes" id="UP000807342"/>
    </source>
</evidence>
<dbReference type="Pfam" id="PF20152">
    <property type="entry name" value="DUF6534"/>
    <property type="match status" value="1"/>
</dbReference>
<dbReference type="EMBL" id="MU151246">
    <property type="protein sequence ID" value="KAF9446421.1"/>
    <property type="molecule type" value="Genomic_DNA"/>
</dbReference>
<protein>
    <recommendedName>
        <fullName evidence="2">DUF6534 domain-containing protein</fullName>
    </recommendedName>
</protein>
<feature type="transmembrane region" description="Helical" evidence="1">
    <location>
        <begin position="20"/>
        <end position="43"/>
    </location>
</feature>
<sequence>MPEALAHSPHAPSVNRVLGPILVGTVFNTMIYGICLVQLWTYYTSRMERQGKINLLVNWVFLLDTFHTISLCYLLWKYTVQNFDNLSYLTHADWPFAATPIITALTSLPIQVYLSWRIRLFSGSMRVFVFLAILALIQTALGFACSAMAFLTASISDFRRLIPFVDAWQVMAVSCDVSVTLLLWWFLNKSRTGSEKSDNVITRVIRSSIETAAFGAFFCIMDLVTFTAFPSNNFHVIFAFPMGRIYTWVSLLTLNTRQSLREDLEQQQIPEILVQPTVCSRCTS</sequence>
<feature type="transmembrane region" description="Helical" evidence="1">
    <location>
        <begin position="128"/>
        <end position="155"/>
    </location>
</feature>
<feature type="transmembrane region" description="Helical" evidence="1">
    <location>
        <begin position="208"/>
        <end position="229"/>
    </location>
</feature>
<accession>A0A9P6BZM4</accession>
<dbReference type="InterPro" id="IPR045339">
    <property type="entry name" value="DUF6534"/>
</dbReference>
<dbReference type="AlphaFoldDB" id="A0A9P6BZM4"/>
<feature type="transmembrane region" description="Helical" evidence="1">
    <location>
        <begin position="55"/>
        <end position="76"/>
    </location>
</feature>
<feature type="transmembrane region" description="Helical" evidence="1">
    <location>
        <begin position="96"/>
        <end position="116"/>
    </location>
</feature>
<reference evidence="3" key="1">
    <citation type="submission" date="2020-11" db="EMBL/GenBank/DDBJ databases">
        <authorList>
            <consortium name="DOE Joint Genome Institute"/>
            <person name="Ahrendt S."/>
            <person name="Riley R."/>
            <person name="Andreopoulos W."/>
            <person name="Labutti K."/>
            <person name="Pangilinan J."/>
            <person name="Ruiz-Duenas F.J."/>
            <person name="Barrasa J.M."/>
            <person name="Sanchez-Garcia M."/>
            <person name="Camarero S."/>
            <person name="Miyauchi S."/>
            <person name="Serrano A."/>
            <person name="Linde D."/>
            <person name="Babiker R."/>
            <person name="Drula E."/>
            <person name="Ayuso-Fernandez I."/>
            <person name="Pacheco R."/>
            <person name="Padilla G."/>
            <person name="Ferreira P."/>
            <person name="Barriuso J."/>
            <person name="Kellner H."/>
            <person name="Castanera R."/>
            <person name="Alfaro M."/>
            <person name="Ramirez L."/>
            <person name="Pisabarro A.G."/>
            <person name="Kuo A."/>
            <person name="Tritt A."/>
            <person name="Lipzen A."/>
            <person name="He G."/>
            <person name="Yan M."/>
            <person name="Ng V."/>
            <person name="Cullen D."/>
            <person name="Martin F."/>
            <person name="Rosso M.-N."/>
            <person name="Henrissat B."/>
            <person name="Hibbett D."/>
            <person name="Martinez A.T."/>
            <person name="Grigoriev I.V."/>
        </authorList>
    </citation>
    <scope>NUCLEOTIDE SEQUENCE</scope>
    <source>
        <strain evidence="3">MF-IS2</strain>
    </source>
</reference>
<name>A0A9P6BZM4_9AGAR</name>
<keyword evidence="1" id="KW-0472">Membrane</keyword>
<dbReference type="Proteomes" id="UP000807342">
    <property type="component" value="Unassembled WGS sequence"/>
</dbReference>